<evidence type="ECO:0000259" key="6">
    <source>
        <dbReference type="PROSITE" id="PS51192"/>
    </source>
</evidence>
<dbReference type="GO" id="GO:0005524">
    <property type="term" value="F:ATP binding"/>
    <property type="evidence" value="ECO:0007669"/>
    <property type="project" value="InterPro"/>
</dbReference>
<dbReference type="Gene3D" id="3.40.50.300">
    <property type="entry name" value="P-loop containing nucleotide triphosphate hydrolases"/>
    <property type="match status" value="1"/>
</dbReference>
<dbReference type="Pfam" id="PF00270">
    <property type="entry name" value="DEAD"/>
    <property type="match status" value="1"/>
</dbReference>
<reference evidence="7" key="1">
    <citation type="submission" date="2018-06" db="EMBL/GenBank/DDBJ databases">
        <authorList>
            <person name="Zhirakovskaya E."/>
        </authorList>
    </citation>
    <scope>NUCLEOTIDE SEQUENCE</scope>
</reference>
<gene>
    <name evidence="7" type="ORF">MNBD_GAMMA03-459</name>
</gene>
<dbReference type="InterPro" id="IPR011545">
    <property type="entry name" value="DEAD/DEAH_box_helicase_dom"/>
</dbReference>
<keyword evidence="7" id="KW-0378">Hydrolase</keyword>
<proteinExistence type="inferred from homology"/>
<dbReference type="SUPFAM" id="SSF52540">
    <property type="entry name" value="P-loop containing nucleoside triphosphate hydrolases"/>
    <property type="match status" value="1"/>
</dbReference>
<dbReference type="GO" id="GO:0005737">
    <property type="term" value="C:cytoplasm"/>
    <property type="evidence" value="ECO:0007669"/>
    <property type="project" value="TreeGrafter"/>
</dbReference>
<dbReference type="InterPro" id="IPR014001">
    <property type="entry name" value="Helicase_ATP-bd"/>
</dbReference>
<evidence type="ECO:0000256" key="4">
    <source>
        <dbReference type="ARBA" id="ARBA00034617"/>
    </source>
</evidence>
<keyword evidence="7" id="KW-0347">Helicase</keyword>
<evidence type="ECO:0000256" key="3">
    <source>
        <dbReference type="ARBA" id="ARBA00023235"/>
    </source>
</evidence>
<dbReference type="GO" id="GO:0006281">
    <property type="term" value="P:DNA repair"/>
    <property type="evidence" value="ECO:0007669"/>
    <property type="project" value="TreeGrafter"/>
</dbReference>
<dbReference type="InterPro" id="IPR027417">
    <property type="entry name" value="P-loop_NTPase"/>
</dbReference>
<name>A0A3B0W496_9ZZZZ</name>
<dbReference type="EC" id="5.6.2.4" evidence="5"/>
<dbReference type="CDD" id="cd17920">
    <property type="entry name" value="DEXHc_RecQ"/>
    <property type="match status" value="1"/>
</dbReference>
<feature type="domain" description="Helicase ATP-binding" evidence="6">
    <location>
        <begin position="26"/>
        <end position="148"/>
    </location>
</feature>
<sequence>MIRANKILKDIFGYSKFRHHQAAIIKTVLQQKSDALVLMPTGGGKSICYQVPSLILDGTGIVVSPLIALMQDQVEALQQLGIRAAFINSSQTVKQNEVIKQKLYNSELDILYLSPERLLKEDTLELLKSIKIALFAIDEAHCVSEWGH</sequence>
<organism evidence="7">
    <name type="scientific">hydrothermal vent metagenome</name>
    <dbReference type="NCBI Taxonomy" id="652676"/>
    <lineage>
        <taxon>unclassified sequences</taxon>
        <taxon>metagenomes</taxon>
        <taxon>ecological metagenomes</taxon>
    </lineage>
</organism>
<evidence type="ECO:0000256" key="2">
    <source>
        <dbReference type="ARBA" id="ARBA00023125"/>
    </source>
</evidence>
<dbReference type="GO" id="GO:0006310">
    <property type="term" value="P:DNA recombination"/>
    <property type="evidence" value="ECO:0007669"/>
    <property type="project" value="TreeGrafter"/>
</dbReference>
<dbReference type="SMART" id="SM00487">
    <property type="entry name" value="DEXDc"/>
    <property type="match status" value="1"/>
</dbReference>
<protein>
    <recommendedName>
        <fullName evidence="5">DNA 3'-5' helicase</fullName>
        <ecNumber evidence="5">5.6.2.4</ecNumber>
    </recommendedName>
</protein>
<dbReference type="EMBL" id="UOFC01000086">
    <property type="protein sequence ID" value="VAW46082.1"/>
    <property type="molecule type" value="Genomic_DNA"/>
</dbReference>
<keyword evidence="3" id="KW-0413">Isomerase</keyword>
<keyword evidence="7" id="KW-0067">ATP-binding</keyword>
<comment type="similarity">
    <text evidence="1">Belongs to the helicase family. RecQ subfamily.</text>
</comment>
<comment type="catalytic activity">
    <reaction evidence="4">
        <text>Couples ATP hydrolysis with the unwinding of duplex DNA by translocating in the 3'-5' direction.</text>
        <dbReference type="EC" id="5.6.2.4"/>
    </reaction>
</comment>
<dbReference type="PROSITE" id="PS51192">
    <property type="entry name" value="HELICASE_ATP_BIND_1"/>
    <property type="match status" value="1"/>
</dbReference>
<keyword evidence="2" id="KW-0238">DNA-binding</keyword>
<dbReference type="PANTHER" id="PTHR13710:SF105">
    <property type="entry name" value="ATP-DEPENDENT DNA HELICASE Q1"/>
    <property type="match status" value="1"/>
</dbReference>
<dbReference type="PANTHER" id="PTHR13710">
    <property type="entry name" value="DNA HELICASE RECQ FAMILY MEMBER"/>
    <property type="match status" value="1"/>
</dbReference>
<dbReference type="GO" id="GO:0003677">
    <property type="term" value="F:DNA binding"/>
    <property type="evidence" value="ECO:0007669"/>
    <property type="project" value="UniProtKB-KW"/>
</dbReference>
<evidence type="ECO:0000256" key="1">
    <source>
        <dbReference type="ARBA" id="ARBA00005446"/>
    </source>
</evidence>
<dbReference type="GO" id="GO:0043138">
    <property type="term" value="F:3'-5' DNA helicase activity"/>
    <property type="evidence" value="ECO:0007669"/>
    <property type="project" value="UniProtKB-EC"/>
</dbReference>
<accession>A0A3B0W496</accession>
<feature type="non-terminal residue" evidence="7">
    <location>
        <position position="148"/>
    </location>
</feature>
<dbReference type="GO" id="GO:0009378">
    <property type="term" value="F:four-way junction helicase activity"/>
    <property type="evidence" value="ECO:0007669"/>
    <property type="project" value="TreeGrafter"/>
</dbReference>
<evidence type="ECO:0000256" key="5">
    <source>
        <dbReference type="ARBA" id="ARBA00034808"/>
    </source>
</evidence>
<keyword evidence="7" id="KW-0547">Nucleotide-binding</keyword>
<dbReference type="AlphaFoldDB" id="A0A3B0W496"/>
<dbReference type="GO" id="GO:0005694">
    <property type="term" value="C:chromosome"/>
    <property type="evidence" value="ECO:0007669"/>
    <property type="project" value="TreeGrafter"/>
</dbReference>
<evidence type="ECO:0000313" key="7">
    <source>
        <dbReference type="EMBL" id="VAW46082.1"/>
    </source>
</evidence>